<sequence>MHPQEHRQALWLGVNERSQHRDNVKQEGDKAT</sequence>
<organism evidence="2 3">
    <name type="scientific">Vibrio cholerae serotype O1 (strain M66-2)</name>
    <dbReference type="NCBI Taxonomy" id="579112"/>
    <lineage>
        <taxon>Bacteria</taxon>
        <taxon>Pseudomonadati</taxon>
        <taxon>Pseudomonadota</taxon>
        <taxon>Gammaproteobacteria</taxon>
        <taxon>Vibrionales</taxon>
        <taxon>Vibrionaceae</taxon>
        <taxon>Vibrio</taxon>
    </lineage>
</organism>
<reference evidence="2 3" key="1">
    <citation type="journal article" date="2008" name="PLoS ONE">
        <title>A recalibrated molecular clock and independent origins for the cholera pandemic clones.</title>
        <authorList>
            <person name="Feng L."/>
            <person name="Reeves P.R."/>
            <person name="Lan R."/>
            <person name="Ren Y."/>
            <person name="Gao C."/>
            <person name="Zhou Z."/>
            <person name="Ren Y."/>
            <person name="Cheng J."/>
            <person name="Wang W."/>
            <person name="Wang J."/>
            <person name="Qian W."/>
            <person name="Li D."/>
            <person name="Wang L."/>
        </authorList>
    </citation>
    <scope>NUCLEOTIDE SEQUENCE [LARGE SCALE GENOMIC DNA]</scope>
    <source>
        <strain evidence="2 3">M66-2</strain>
    </source>
</reference>
<gene>
    <name evidence="2" type="ordered locus">VCM66_A1060</name>
</gene>
<proteinExistence type="predicted"/>
<feature type="region of interest" description="Disordered" evidence="1">
    <location>
        <begin position="1"/>
        <end position="32"/>
    </location>
</feature>
<feature type="compositionally biased region" description="Basic and acidic residues" evidence="1">
    <location>
        <begin position="17"/>
        <end position="32"/>
    </location>
</feature>
<dbReference type="Proteomes" id="UP000001217">
    <property type="component" value="Chromosome II"/>
</dbReference>
<dbReference type="AlphaFoldDB" id="C3LX14"/>
<accession>C3LX14</accession>
<name>C3LX14_VIBCM</name>
<evidence type="ECO:0000313" key="3">
    <source>
        <dbReference type="Proteomes" id="UP000001217"/>
    </source>
</evidence>
<dbReference type="HOGENOM" id="CLU_3391960_0_0_6"/>
<protein>
    <submittedName>
        <fullName evidence="2">Uncharacterized protein</fullName>
    </submittedName>
</protein>
<dbReference type="EMBL" id="CP001234">
    <property type="protein sequence ID" value="ACP08019.1"/>
    <property type="molecule type" value="Genomic_DNA"/>
</dbReference>
<evidence type="ECO:0000313" key="2">
    <source>
        <dbReference type="EMBL" id="ACP08019.1"/>
    </source>
</evidence>
<dbReference type="KEGG" id="vcm:VCM66_A1060"/>
<evidence type="ECO:0000256" key="1">
    <source>
        <dbReference type="SAM" id="MobiDB-lite"/>
    </source>
</evidence>